<dbReference type="GO" id="GO:0019867">
    <property type="term" value="C:outer membrane"/>
    <property type="evidence" value="ECO:0007669"/>
    <property type="project" value="InterPro"/>
</dbReference>
<feature type="domain" description="Trimeric autotransporter adhesin YadA-like head" evidence="1">
    <location>
        <begin position="39"/>
        <end position="65"/>
    </location>
</feature>
<dbReference type="CDD" id="cd12820">
    <property type="entry name" value="LbR_YadA-like"/>
    <property type="match status" value="1"/>
</dbReference>
<dbReference type="SUPFAM" id="SSF101967">
    <property type="entry name" value="Adhesin YadA, collagen-binding domain"/>
    <property type="match status" value="1"/>
</dbReference>
<dbReference type="EMBL" id="UOEH01000285">
    <property type="protein sequence ID" value="VAV99789.1"/>
    <property type="molecule type" value="Genomic_DNA"/>
</dbReference>
<evidence type="ECO:0000313" key="2">
    <source>
        <dbReference type="EMBL" id="VAV99789.1"/>
    </source>
</evidence>
<protein>
    <recommendedName>
        <fullName evidence="1">Trimeric autotransporter adhesin YadA-like head domain-containing protein</fullName>
    </recommendedName>
</protein>
<dbReference type="InterPro" id="IPR008640">
    <property type="entry name" value="Adhesin_Head_dom"/>
</dbReference>
<feature type="non-terminal residue" evidence="2">
    <location>
        <position position="1"/>
    </location>
</feature>
<name>A0A3B0S6B2_9ZZZZ</name>
<gene>
    <name evidence="2" type="ORF">MNBD_ALPHA05-282</name>
</gene>
<evidence type="ECO:0000259" key="1">
    <source>
        <dbReference type="Pfam" id="PF05658"/>
    </source>
</evidence>
<feature type="domain" description="Trimeric autotransporter adhesin YadA-like head" evidence="1">
    <location>
        <begin position="81"/>
        <end position="107"/>
    </location>
</feature>
<dbReference type="Gene3D" id="2.150.10.10">
    <property type="entry name" value="Serralysin-like metalloprotease, C-terminal"/>
    <property type="match status" value="2"/>
</dbReference>
<organism evidence="2">
    <name type="scientific">hydrothermal vent metagenome</name>
    <dbReference type="NCBI Taxonomy" id="652676"/>
    <lineage>
        <taxon>unclassified sequences</taxon>
        <taxon>metagenomes</taxon>
        <taxon>ecological metagenomes</taxon>
    </lineage>
</organism>
<dbReference type="InterPro" id="IPR011049">
    <property type="entry name" value="Serralysin-like_metalloprot_C"/>
</dbReference>
<dbReference type="AlphaFoldDB" id="A0A3B0S6B2"/>
<feature type="domain" description="Trimeric autotransporter adhesin YadA-like head" evidence="1">
    <location>
        <begin position="1"/>
        <end position="23"/>
    </location>
</feature>
<proteinExistence type="predicted"/>
<accession>A0A3B0S6B2</accession>
<dbReference type="Pfam" id="PF05658">
    <property type="entry name" value="YadA_head"/>
    <property type="match status" value="3"/>
</dbReference>
<sequence length="293" mass="28255">NSIAVGANSTASGRDSIAVGMFSTASVQDSTAVGQSSLASGFLSTAVGENSAASGPNSTALGSRSSASGDFSAALGTFSTASGQSSTALGTAAEASGDNSIAIGMSAAATHVNSMAFGVGVATTSDNQIALGTETNTLTVTGITSAASLAAQGSVTGLVTTDASGNLASDGGALQTQVNANMIAIAALGVGVGPDPQIALNMADIATNAAAISELREGMASLASLPDLYLQADESWTAAGGLAAYDDGYGGTKWGFGGGAQFRLGSRRHTSVGIAAATSGSTYTARAQFRIGG</sequence>
<reference evidence="2" key="1">
    <citation type="submission" date="2018-06" db="EMBL/GenBank/DDBJ databases">
        <authorList>
            <person name="Zhirakovskaya E."/>
        </authorList>
    </citation>
    <scope>NUCLEOTIDE SEQUENCE</scope>
</reference>